<accession>A0A9J7DM22</accession>
<evidence type="ECO:0000313" key="2">
    <source>
        <dbReference type="Proteomes" id="UP001652621"/>
    </source>
</evidence>
<keyword evidence="2" id="KW-1185">Reference proteome</keyword>
<dbReference type="Pfam" id="PF06477">
    <property type="entry name" value="DUF1091"/>
    <property type="match status" value="1"/>
</dbReference>
<dbReference type="AlphaFoldDB" id="A0A9J7DM22"/>
<dbReference type="OrthoDB" id="2573163at2759"/>
<dbReference type="KEGG" id="mde:105262145"/>
<organism evidence="2 3">
    <name type="scientific">Musca domestica</name>
    <name type="common">House fly</name>
    <dbReference type="NCBI Taxonomy" id="7370"/>
    <lineage>
        <taxon>Eukaryota</taxon>
        <taxon>Metazoa</taxon>
        <taxon>Ecdysozoa</taxon>
        <taxon>Arthropoda</taxon>
        <taxon>Hexapoda</taxon>
        <taxon>Insecta</taxon>
        <taxon>Pterygota</taxon>
        <taxon>Neoptera</taxon>
        <taxon>Endopterygota</taxon>
        <taxon>Diptera</taxon>
        <taxon>Brachycera</taxon>
        <taxon>Muscomorpha</taxon>
        <taxon>Muscoidea</taxon>
        <taxon>Muscidae</taxon>
        <taxon>Musca</taxon>
    </lineage>
</organism>
<dbReference type="PANTHER" id="PTHR20898:SF0">
    <property type="entry name" value="DAEDALUS ON 3-RELATED"/>
    <property type="match status" value="1"/>
</dbReference>
<keyword evidence="1" id="KW-0732">Signal</keyword>
<sequence>MKLIVIHLIFTLYIIASIESSTRRFNFVLTEYFCKNFTSLARFSNCGFITPDKPNIFYLNQQAVFERDLGTKFYVRIWFHFRQGSMRNSIRIMDLKFKFCDIWDGSTENRLLKTILSEVRRTSNLPHMCPVKGNFLYKMENFTVTDKFVPTYAPFMNFTVALEFLENDKLFAITKVSGAVAPK</sequence>
<proteinExistence type="predicted"/>
<feature type="chain" id="PRO_5039917766" evidence="1">
    <location>
        <begin position="21"/>
        <end position="183"/>
    </location>
</feature>
<dbReference type="SMART" id="SM00697">
    <property type="entry name" value="DM8"/>
    <property type="match status" value="1"/>
</dbReference>
<feature type="signal peptide" evidence="1">
    <location>
        <begin position="1"/>
        <end position="20"/>
    </location>
</feature>
<dbReference type="RefSeq" id="XP_019894119.1">
    <property type="nucleotide sequence ID" value="XM_020038560.2"/>
</dbReference>
<reference evidence="3" key="1">
    <citation type="submission" date="2025-08" db="UniProtKB">
        <authorList>
            <consortium name="RefSeq"/>
        </authorList>
    </citation>
    <scope>IDENTIFICATION</scope>
    <source>
        <strain evidence="3">Aabys</strain>
        <tissue evidence="3">Whole body</tissue>
    </source>
</reference>
<protein>
    <submittedName>
        <fullName evidence="3">Uncharacterized protein LOC105262145</fullName>
    </submittedName>
</protein>
<evidence type="ECO:0000313" key="3">
    <source>
        <dbReference type="RefSeq" id="XP_019894119.1"/>
    </source>
</evidence>
<dbReference type="GeneID" id="105262145"/>
<dbReference type="VEuPathDB" id="VectorBase:MDOMA2_018557"/>
<evidence type="ECO:0000256" key="1">
    <source>
        <dbReference type="SAM" id="SignalP"/>
    </source>
</evidence>
<dbReference type="InterPro" id="IPR010512">
    <property type="entry name" value="DUF1091"/>
</dbReference>
<dbReference type="Proteomes" id="UP001652621">
    <property type="component" value="Unplaced"/>
</dbReference>
<gene>
    <name evidence="3" type="primary">LOC105262145</name>
</gene>
<dbReference type="PANTHER" id="PTHR20898">
    <property type="entry name" value="DAEDALUS ON 3-RELATED-RELATED"/>
    <property type="match status" value="1"/>
</dbReference>
<name>A0A9J7DM22_MUSDO</name>